<dbReference type="OrthoDB" id="9777638at2"/>
<reference evidence="3 4" key="1">
    <citation type="journal article" date="2014" name="Genome Announc.">
        <title>Genome Sequence and Methylome of Soil Bacterium Gemmatirosa kalamazoonensis KBS708T, a Member of the Rarely Cultivated Gemmatimonadetes Phylum.</title>
        <authorList>
            <person name="Debruyn J.M."/>
            <person name="Radosevich M."/>
            <person name="Wommack K.E."/>
            <person name="Polson S.W."/>
            <person name="Hauser L.J."/>
            <person name="Fawaz M.N."/>
            <person name="Korlach J."/>
            <person name="Tsai Y.C."/>
        </authorList>
    </citation>
    <scope>NUCLEOTIDE SEQUENCE [LARGE SCALE GENOMIC DNA]</scope>
    <source>
        <strain evidence="3 4">KBS708</strain>
        <plasmid evidence="4">Plasmid 1</plasmid>
    </source>
</reference>
<evidence type="ECO:0000313" key="3">
    <source>
        <dbReference type="EMBL" id="AHG92460.1"/>
    </source>
</evidence>
<dbReference type="HOGENOM" id="CLU_010913_4_0_0"/>
<dbReference type="PANTHER" id="PTHR14237">
    <property type="entry name" value="MOLYBDOPTERIN COFACTOR SULFURASE MOSC"/>
    <property type="match status" value="1"/>
</dbReference>
<dbReference type="KEGG" id="gba:J421_4925"/>
<dbReference type="Gene3D" id="3.40.640.10">
    <property type="entry name" value="Type I PLP-dependent aspartate aminotransferase-like (Major domain)"/>
    <property type="match status" value="1"/>
</dbReference>
<dbReference type="InterPro" id="IPR015421">
    <property type="entry name" value="PyrdxlP-dep_Trfase_major"/>
</dbReference>
<proteinExistence type="predicted"/>
<dbReference type="InterPro" id="IPR015424">
    <property type="entry name" value="PyrdxlP-dep_Trfase"/>
</dbReference>
<geneLocation type="plasmid" evidence="3 4">
    <name>1</name>
</geneLocation>
<dbReference type="GO" id="GO:0043545">
    <property type="term" value="P:molybdopterin cofactor metabolic process"/>
    <property type="evidence" value="ECO:0007669"/>
    <property type="project" value="TreeGrafter"/>
</dbReference>
<dbReference type="GO" id="GO:0008483">
    <property type="term" value="F:transaminase activity"/>
    <property type="evidence" value="ECO:0007669"/>
    <property type="project" value="UniProtKB-KW"/>
</dbReference>
<dbReference type="GO" id="GO:0008265">
    <property type="term" value="F:molybdenum cofactor sulfurtransferase activity"/>
    <property type="evidence" value="ECO:0007669"/>
    <property type="project" value="TreeGrafter"/>
</dbReference>
<evidence type="ECO:0000259" key="2">
    <source>
        <dbReference type="Pfam" id="PF00266"/>
    </source>
</evidence>
<dbReference type="EMBL" id="CP007129">
    <property type="protein sequence ID" value="AHG92460.1"/>
    <property type="molecule type" value="Genomic_DNA"/>
</dbReference>
<protein>
    <submittedName>
        <fullName evidence="3">Aminotransferase class V</fullName>
    </submittedName>
</protein>
<feature type="domain" description="Aminotransferase class V" evidence="2">
    <location>
        <begin position="33"/>
        <end position="356"/>
    </location>
</feature>
<evidence type="ECO:0000256" key="1">
    <source>
        <dbReference type="ARBA" id="ARBA00022898"/>
    </source>
</evidence>
<dbReference type="PANTHER" id="PTHR14237:SF80">
    <property type="entry name" value="MOLYBDENUM COFACTOR SULFURASE"/>
    <property type="match status" value="1"/>
</dbReference>
<dbReference type="InParanoid" id="W0RQ43"/>
<accession>W0RQ43</accession>
<keyword evidence="4" id="KW-1185">Reference proteome</keyword>
<dbReference type="Proteomes" id="UP000019151">
    <property type="component" value="Plasmid 1"/>
</dbReference>
<dbReference type="SUPFAM" id="SSF53383">
    <property type="entry name" value="PLP-dependent transferases"/>
    <property type="match status" value="1"/>
</dbReference>
<dbReference type="RefSeq" id="WP_025413799.1">
    <property type="nucleotide sequence ID" value="NZ_CP007129.1"/>
</dbReference>
<keyword evidence="3" id="KW-0808">Transferase</keyword>
<organism evidence="3 4">
    <name type="scientific">Gemmatirosa kalamazoonensis</name>
    <dbReference type="NCBI Taxonomy" id="861299"/>
    <lineage>
        <taxon>Bacteria</taxon>
        <taxon>Pseudomonadati</taxon>
        <taxon>Gemmatimonadota</taxon>
        <taxon>Gemmatimonadia</taxon>
        <taxon>Gemmatimonadales</taxon>
        <taxon>Gemmatimonadaceae</taxon>
        <taxon>Gemmatirosa</taxon>
    </lineage>
</organism>
<dbReference type="InterPro" id="IPR000192">
    <property type="entry name" value="Aminotrans_V_dom"/>
</dbReference>
<keyword evidence="1" id="KW-0663">Pyridoxal phosphate</keyword>
<keyword evidence="3" id="KW-0032">Aminotransferase</keyword>
<dbReference type="Pfam" id="PF00266">
    <property type="entry name" value="Aminotran_5"/>
    <property type="match status" value="1"/>
</dbReference>
<dbReference type="PATRIC" id="fig|861299.3.peg.4981"/>
<keyword evidence="3" id="KW-0614">Plasmid</keyword>
<sequence>MLTERVERPRAIVDFAELRAREFSRLDAGAHAYLDFTGSALYPESLVAEHAAMLREAVLGNPHSESPASLASSALLAEARSRVLRFLDADPARYGVVFTANTTGAIRLVAEGFRFAPRAPLVLAQDDHNSVNGMREYARRAGAPVLYLPLDEELRLVGAAEELEALGTGGLFAFPAQSNFSGVRHPLSLVRQARALGYSVLLDAAAYVPTSPLSLRDVPADFVALSFYKMFGYPTGLGALVARIDALDALKRPWFSGGTVEFVSVHHDAHLLKDGVEAFEDGTPSFLAIAAVCAGLDFLDGVGMERIRKRTGELTGALAAELRALRHRNGNPSVTLYGPADDVGRGATLSFNVLDTAGRVVPYCRVEERARAARVSVRGGCFCNPGAAAAAFGFPRDATVACLDAARRTGWSLDRFAACLGDRPVGAVRASTGVPTNAADLERLVAVVDGMTIG</sequence>
<name>W0RQ43_9BACT</name>
<dbReference type="AlphaFoldDB" id="W0RQ43"/>
<evidence type="ECO:0000313" key="4">
    <source>
        <dbReference type="Proteomes" id="UP000019151"/>
    </source>
</evidence>
<gene>
    <name evidence="3" type="ORF">J421_4925</name>
</gene>